<dbReference type="AlphaFoldDB" id="A0A2H4U527"/>
<proteinExistence type="predicted"/>
<accession>A0A2H4U527</accession>
<evidence type="ECO:0000256" key="1">
    <source>
        <dbReference type="SAM" id="Phobius"/>
    </source>
</evidence>
<dbReference type="Proteomes" id="UP000232133">
    <property type="component" value="Chromosome"/>
</dbReference>
<organism evidence="2 3">
    <name type="scientific">Methanobrevibacter smithii</name>
    <dbReference type="NCBI Taxonomy" id="2173"/>
    <lineage>
        <taxon>Archaea</taxon>
        <taxon>Methanobacteriati</taxon>
        <taxon>Methanobacteriota</taxon>
        <taxon>Methanomada group</taxon>
        <taxon>Methanobacteria</taxon>
        <taxon>Methanobacteriales</taxon>
        <taxon>Methanobacteriaceae</taxon>
        <taxon>Methanobrevibacter</taxon>
    </lineage>
</organism>
<evidence type="ECO:0000313" key="2">
    <source>
        <dbReference type="EMBL" id="ATZ59217.1"/>
    </source>
</evidence>
<reference evidence="2 3" key="1">
    <citation type="submission" date="2016-10" db="EMBL/GenBank/DDBJ databases">
        <authorList>
            <person name="Varghese N."/>
        </authorList>
    </citation>
    <scope>NUCLEOTIDE SEQUENCE [LARGE SCALE GENOMIC DNA]</scope>
    <source>
        <strain evidence="2 3">KB11</strain>
    </source>
</reference>
<name>A0A2H4U527_METSM</name>
<dbReference type="EMBL" id="CP017803">
    <property type="protein sequence ID" value="ATZ59217.1"/>
    <property type="molecule type" value="Genomic_DNA"/>
</dbReference>
<evidence type="ECO:0000313" key="3">
    <source>
        <dbReference type="Proteomes" id="UP000232133"/>
    </source>
</evidence>
<feature type="transmembrane region" description="Helical" evidence="1">
    <location>
        <begin position="54"/>
        <end position="74"/>
    </location>
</feature>
<keyword evidence="1" id="KW-1133">Transmembrane helix</keyword>
<gene>
    <name evidence="2" type="ORF">BK798_01720</name>
</gene>
<dbReference type="GeneID" id="71694778"/>
<dbReference type="RefSeq" id="WP_004032228.1">
    <property type="nucleotide sequence ID" value="NZ_AP025586.1"/>
</dbReference>
<sequence>MNAKQTIAIIIPIAIFIIKKYISLYITIPVLIAGCIITYYLYTKSDEDKYLRGALSLYCLNFFLIILGIVLYYML</sequence>
<protein>
    <submittedName>
        <fullName evidence="2">Uncharacterized protein</fullName>
    </submittedName>
</protein>
<keyword evidence="1" id="KW-0812">Transmembrane</keyword>
<dbReference type="PROSITE" id="PS51257">
    <property type="entry name" value="PROKAR_LIPOPROTEIN"/>
    <property type="match status" value="1"/>
</dbReference>
<feature type="transmembrane region" description="Helical" evidence="1">
    <location>
        <begin position="21"/>
        <end position="42"/>
    </location>
</feature>
<keyword evidence="1" id="KW-0472">Membrane</keyword>